<protein>
    <submittedName>
        <fullName evidence="3">Aryl-alcohol dehydrogenase-like predicted oxidoreductase</fullName>
    </submittedName>
</protein>
<keyword evidence="1" id="KW-0560">Oxidoreductase</keyword>
<dbReference type="PANTHER" id="PTHR43364">
    <property type="entry name" value="NADH-SPECIFIC METHYLGLYOXAL REDUCTASE-RELATED"/>
    <property type="match status" value="1"/>
</dbReference>
<dbReference type="GO" id="GO:0005829">
    <property type="term" value="C:cytosol"/>
    <property type="evidence" value="ECO:0007669"/>
    <property type="project" value="TreeGrafter"/>
</dbReference>
<keyword evidence="4" id="KW-1185">Reference proteome</keyword>
<dbReference type="GO" id="GO:0016491">
    <property type="term" value="F:oxidoreductase activity"/>
    <property type="evidence" value="ECO:0007669"/>
    <property type="project" value="UniProtKB-KW"/>
</dbReference>
<proteinExistence type="predicted"/>
<dbReference type="Pfam" id="PF00248">
    <property type="entry name" value="Aldo_ket_red"/>
    <property type="match status" value="1"/>
</dbReference>
<dbReference type="InterPro" id="IPR050523">
    <property type="entry name" value="AKR_Detox_Biosynth"/>
</dbReference>
<dbReference type="InterPro" id="IPR036812">
    <property type="entry name" value="NAD(P)_OxRdtase_dom_sf"/>
</dbReference>
<evidence type="ECO:0000259" key="2">
    <source>
        <dbReference type="Pfam" id="PF00248"/>
    </source>
</evidence>
<dbReference type="RefSeq" id="WP_246492566.1">
    <property type="nucleotide sequence ID" value="NZ_BAAAUI010000004.1"/>
</dbReference>
<dbReference type="CDD" id="cd19080">
    <property type="entry name" value="AKR_AKR9A_9B"/>
    <property type="match status" value="1"/>
</dbReference>
<dbReference type="InterPro" id="IPR023210">
    <property type="entry name" value="NADP_OxRdtase_dom"/>
</dbReference>
<dbReference type="AlphaFoldDB" id="A0A7W7CE51"/>
<accession>A0A7W7CE51</accession>
<name>A0A7W7CE51_9PSEU</name>
<dbReference type="EMBL" id="JACHMH010000001">
    <property type="protein sequence ID" value="MBB4678226.1"/>
    <property type="molecule type" value="Genomic_DNA"/>
</dbReference>
<evidence type="ECO:0000313" key="3">
    <source>
        <dbReference type="EMBL" id="MBB4678226.1"/>
    </source>
</evidence>
<comment type="caution">
    <text evidence="3">The sequence shown here is derived from an EMBL/GenBank/DDBJ whole genome shotgun (WGS) entry which is preliminary data.</text>
</comment>
<dbReference type="Proteomes" id="UP000533598">
    <property type="component" value="Unassembled WGS sequence"/>
</dbReference>
<dbReference type="SUPFAM" id="SSF51430">
    <property type="entry name" value="NAD(P)-linked oxidoreductase"/>
    <property type="match status" value="1"/>
</dbReference>
<evidence type="ECO:0000313" key="4">
    <source>
        <dbReference type="Proteomes" id="UP000533598"/>
    </source>
</evidence>
<sequence length="337" mass="36240">MTFGQDHGWGSSVGESTEILAAYLDRGGNSVDTANIYTNGHAEAIIGDYLASRPGVRDRIVLGTKFFANLHEQDPNGGGPGRKAIMNQLEDSLRRLRTDHVDLYWLHNFDPVTPVEETLRTLDDLVRAGKIRYIGFSDVPAWATAEAATITRFRGWAPIVGLQLEYSLLERTSEGELLPMAQALGMGAMAWSPLRSGHLSGKYTRANGGPVDTARGDLVGGPRERDYPVLEVLDKVAAEAGATPAAVALAWVHGRAGIASTILGARRREQFEQNLAALDVTLTAAQVAALEEVSAPSLNFPAENNRTLARALQFAGARVDGVESAVLPLLRASAVRY</sequence>
<organism evidence="3 4">
    <name type="scientific">Crossiella cryophila</name>
    <dbReference type="NCBI Taxonomy" id="43355"/>
    <lineage>
        <taxon>Bacteria</taxon>
        <taxon>Bacillati</taxon>
        <taxon>Actinomycetota</taxon>
        <taxon>Actinomycetes</taxon>
        <taxon>Pseudonocardiales</taxon>
        <taxon>Pseudonocardiaceae</taxon>
        <taxon>Crossiella</taxon>
    </lineage>
</organism>
<dbReference type="Gene3D" id="3.20.20.100">
    <property type="entry name" value="NADP-dependent oxidoreductase domain"/>
    <property type="match status" value="1"/>
</dbReference>
<evidence type="ECO:0000256" key="1">
    <source>
        <dbReference type="ARBA" id="ARBA00023002"/>
    </source>
</evidence>
<gene>
    <name evidence="3" type="ORF">HNR67_004344</name>
</gene>
<dbReference type="PANTHER" id="PTHR43364:SF4">
    <property type="entry name" value="NAD(P)-LINKED OXIDOREDUCTASE SUPERFAMILY PROTEIN"/>
    <property type="match status" value="1"/>
</dbReference>
<feature type="domain" description="NADP-dependent oxidoreductase" evidence="2">
    <location>
        <begin position="1"/>
        <end position="294"/>
    </location>
</feature>
<reference evidence="3 4" key="1">
    <citation type="submission" date="2020-08" db="EMBL/GenBank/DDBJ databases">
        <title>Sequencing the genomes of 1000 actinobacteria strains.</title>
        <authorList>
            <person name="Klenk H.-P."/>
        </authorList>
    </citation>
    <scope>NUCLEOTIDE SEQUENCE [LARGE SCALE GENOMIC DNA]</scope>
    <source>
        <strain evidence="3 4">DSM 44230</strain>
    </source>
</reference>